<keyword evidence="2" id="KW-1185">Reference proteome</keyword>
<dbReference type="EMBL" id="JYDT01000739">
    <property type="protein sequence ID" value="KRY80167.1"/>
    <property type="molecule type" value="Genomic_DNA"/>
</dbReference>
<dbReference type="OrthoDB" id="5924585at2759"/>
<reference evidence="1 2" key="1">
    <citation type="submission" date="2015-01" db="EMBL/GenBank/DDBJ databases">
        <title>Evolution of Trichinella species and genotypes.</title>
        <authorList>
            <person name="Korhonen P.K."/>
            <person name="Edoardo P."/>
            <person name="Giuseppe L.R."/>
            <person name="Gasser R.B."/>
        </authorList>
    </citation>
    <scope>NUCLEOTIDE SEQUENCE [LARGE SCALE GENOMIC DNA]</scope>
    <source>
        <strain evidence="1">ISS470</strain>
    </source>
</reference>
<accession>A0A0V1F2F1</accession>
<proteinExistence type="predicted"/>
<evidence type="ECO:0000313" key="2">
    <source>
        <dbReference type="Proteomes" id="UP000054995"/>
    </source>
</evidence>
<sequence length="134" mass="14621">MANMPGVGLEIFKAGGGWRDQKWAPPRSVKLPSLRQGRMQTLPCSLGSAFSLLPGEGRLCVLPAQQSEGECNLPCSLGRWSARFPTLERGKPRLSALKRWVRLSCFACLGCAGSLVFSLVTRRGEIVRFACPTE</sequence>
<name>A0A0V1F2F1_TRIPS</name>
<evidence type="ECO:0000313" key="1">
    <source>
        <dbReference type="EMBL" id="KRY80167.1"/>
    </source>
</evidence>
<gene>
    <name evidence="1" type="ORF">T4D_5841</name>
</gene>
<protein>
    <submittedName>
        <fullName evidence="1">Uncharacterized protein</fullName>
    </submittedName>
</protein>
<dbReference type="Proteomes" id="UP000054995">
    <property type="component" value="Unassembled WGS sequence"/>
</dbReference>
<dbReference type="AlphaFoldDB" id="A0A0V1F2F1"/>
<comment type="caution">
    <text evidence="1">The sequence shown here is derived from an EMBL/GenBank/DDBJ whole genome shotgun (WGS) entry which is preliminary data.</text>
</comment>
<organism evidence="1 2">
    <name type="scientific">Trichinella pseudospiralis</name>
    <name type="common">Parasitic roundworm</name>
    <dbReference type="NCBI Taxonomy" id="6337"/>
    <lineage>
        <taxon>Eukaryota</taxon>
        <taxon>Metazoa</taxon>
        <taxon>Ecdysozoa</taxon>
        <taxon>Nematoda</taxon>
        <taxon>Enoplea</taxon>
        <taxon>Dorylaimia</taxon>
        <taxon>Trichinellida</taxon>
        <taxon>Trichinellidae</taxon>
        <taxon>Trichinella</taxon>
    </lineage>
</organism>